<keyword evidence="2" id="KW-1185">Reference proteome</keyword>
<name>A0A5A9MUZ8_9TELE</name>
<organism evidence="1 2">
    <name type="scientific">Triplophysa tibetana</name>
    <dbReference type="NCBI Taxonomy" id="1572043"/>
    <lineage>
        <taxon>Eukaryota</taxon>
        <taxon>Metazoa</taxon>
        <taxon>Chordata</taxon>
        <taxon>Craniata</taxon>
        <taxon>Vertebrata</taxon>
        <taxon>Euteleostomi</taxon>
        <taxon>Actinopterygii</taxon>
        <taxon>Neopterygii</taxon>
        <taxon>Teleostei</taxon>
        <taxon>Ostariophysi</taxon>
        <taxon>Cypriniformes</taxon>
        <taxon>Nemacheilidae</taxon>
        <taxon>Triplophysa</taxon>
    </lineage>
</organism>
<protein>
    <submittedName>
        <fullName evidence="1">Uncharacterized protein</fullName>
    </submittedName>
</protein>
<reference evidence="1 2" key="1">
    <citation type="journal article" date="2019" name="Mol. Ecol. Resour.">
        <title>Chromosome-level genome assembly of Triplophysa tibetana, a fish adapted to the harsh high-altitude environment of the Tibetan Plateau.</title>
        <authorList>
            <person name="Yang X."/>
            <person name="Liu H."/>
            <person name="Ma Z."/>
            <person name="Zou Y."/>
            <person name="Zou M."/>
            <person name="Mao Y."/>
            <person name="Li X."/>
            <person name="Wang H."/>
            <person name="Chen T."/>
            <person name="Wang W."/>
            <person name="Yang R."/>
        </authorList>
    </citation>
    <scope>NUCLEOTIDE SEQUENCE [LARGE SCALE GENOMIC DNA]</scope>
    <source>
        <strain evidence="1">TTIB1903HZAU</strain>
        <tissue evidence="1">Muscle</tissue>
    </source>
</reference>
<evidence type="ECO:0000313" key="1">
    <source>
        <dbReference type="EMBL" id="KAA0701902.1"/>
    </source>
</evidence>
<dbReference type="AlphaFoldDB" id="A0A5A9MUZ8"/>
<sequence>MDKVFRRLAEMVTRQQRFAEQLAQHQDATEQARATYGHAKLNRSAINTAQRRTSFFTADFPPENFAETSLAHGLLVLRCERGRKQ</sequence>
<comment type="caution">
    <text evidence="1">The sequence shown here is derived from an EMBL/GenBank/DDBJ whole genome shotgun (WGS) entry which is preliminary data.</text>
</comment>
<evidence type="ECO:0000313" key="2">
    <source>
        <dbReference type="Proteomes" id="UP000324632"/>
    </source>
</evidence>
<gene>
    <name evidence="1" type="ORF">E1301_Tti017766</name>
</gene>
<dbReference type="Proteomes" id="UP000324632">
    <property type="component" value="Chromosome 25"/>
</dbReference>
<accession>A0A5A9MUZ8</accession>
<proteinExistence type="predicted"/>
<dbReference type="EMBL" id="SOYY01000025">
    <property type="protein sequence ID" value="KAA0701902.1"/>
    <property type="molecule type" value="Genomic_DNA"/>
</dbReference>